<evidence type="ECO:0000256" key="7">
    <source>
        <dbReference type="PROSITE-ProRule" id="PRU00277"/>
    </source>
</evidence>
<dbReference type="InterPro" id="IPR006221">
    <property type="entry name" value="TrpG/PapA_dom"/>
</dbReference>
<dbReference type="OrthoDB" id="64220at2759"/>
<feature type="compositionally biased region" description="Basic and acidic residues" evidence="8">
    <location>
        <begin position="186"/>
        <end position="202"/>
    </location>
</feature>
<gene>
    <name evidence="10" type="ORF">ACHHYP_01974</name>
</gene>
<comment type="catalytic activity">
    <reaction evidence="7">
        <text>[protein]-peptidylproline (omega=180) = [protein]-peptidylproline (omega=0)</text>
        <dbReference type="Rhea" id="RHEA:16237"/>
        <dbReference type="Rhea" id="RHEA-COMP:10747"/>
        <dbReference type="Rhea" id="RHEA-COMP:10748"/>
        <dbReference type="ChEBI" id="CHEBI:83833"/>
        <dbReference type="ChEBI" id="CHEBI:83834"/>
        <dbReference type="EC" id="5.2.1.8"/>
    </reaction>
</comment>
<dbReference type="SUPFAM" id="SSF52317">
    <property type="entry name" value="Class I glutamine amidotransferase-like"/>
    <property type="match status" value="1"/>
</dbReference>
<feature type="region of interest" description="Disordered" evidence="8">
    <location>
        <begin position="370"/>
        <end position="392"/>
    </location>
</feature>
<dbReference type="GO" id="GO:0046654">
    <property type="term" value="P:tetrahydrofolate biosynthetic process"/>
    <property type="evidence" value="ECO:0007669"/>
    <property type="project" value="UniProtKB-UniPathway"/>
</dbReference>
<feature type="compositionally biased region" description="Basic residues" evidence="8">
    <location>
        <begin position="101"/>
        <end position="110"/>
    </location>
</feature>
<sequence length="1167" mass="126056">MVLVRRKDNRKGNESDNLDVISSNKGVRSMNATMTGRFAADMRVRVGGYGRPDQTWGVDHPWHKTSDGNLHQMISAKDKLEDGILLKEQPKPQPQGLSRASLKRKKKQQKKGANGPAELTAADVATPEKEVNEDEEKALPAPKKKSLFDDSDDEADTPTPAKKAKTEPKTKGESKVKAAAKAKLAPKKDDNLNKREKKKAEQEKLAALDDLKLLVTEAPKAFVAPIEERDVLAAEYEAQAGAEITTPSGIVLRDISLGRGKLPLPGQMLTVRYRGSLGKGGATFGKGMLTMKFGAGAVIAGWEEGMATMRASGKRHLTIPPELAYGAAGKGDKIPPNSTLFFDVELVRIGLRQRDAVGDADIPLPSSFVRKRQEKKAKDEAEKLPAPAEKKKPKRVKYYTSSSQWHAVTVALARCHWLPLDGPDGIHFTMVAPHTGRPRPPVLSLLLDNYDSYTYNLYQMLAQVNGLPPIVLRNDAFNGSWAQAWAHFVAQAPTGVALNIVLSPGPGHPAKEDDFGLCRAALLEAPADIPVLGVCLGHQGLAHVYGGSVSHAPYVMHGRTSTIAVANGTGLFFGMPPTFDVVRYHSLLVTAPVPECLKVLATTANDGLVMALQHATRPQYGVQFHPESVCSAFGYQLLQNFADLTTGNAFSKCALEHSVHAARRDVPPADTVTPAYHLHVHSLGPCGVDSAAIFASIFASAAHAFWLDSSNGQRFSYMGDDTGPLSFSVTHDLLSDELGIDAHGAASASAAPLFEYLQAELARFHVAPHAPFDFHGGFVGFFGYEVLGCKGAKKSAHILAHMERMANAGAKVPDAAFLFADRMVVFDHVTKDVYLAAIDEAPTPTLVTRDWFAAMAPRVRGAAPVPMSPASAGSPVTMYPSRPRLQYEADIAAVLDAIHDGETYEVCLTNQLVAALALPDPLAFYLTLRKLNPAPFAAFVKFPTFAICSSSPERFLRVDHSGQMESKPIKGTRRRDHTDAVADGAIATELASCVKDRAENMMITDLVRNDFGVVCEIGSVHVPVLMQVESYATVHQLVTTVRGQLRQGKSVLDAVRATFPGGSMTGAPKQRTMELIRELERHPRGVYSGALGYLSLDGAADLNIVIRTAVVMKEHVSMGSGGAIVALSDTDDEYDEMLLKTKALRQALAVYLDCDVLVDVTQRLDGF</sequence>
<dbReference type="CDD" id="cd01743">
    <property type="entry name" value="GATase1_Anthranilate_Synthase"/>
    <property type="match status" value="1"/>
</dbReference>
<dbReference type="PROSITE" id="PS50059">
    <property type="entry name" value="FKBP_PPIASE"/>
    <property type="match status" value="1"/>
</dbReference>
<dbReference type="Pfam" id="PF00117">
    <property type="entry name" value="GATase"/>
    <property type="match status" value="1"/>
</dbReference>
<dbReference type="GO" id="GO:0003755">
    <property type="term" value="F:peptidyl-prolyl cis-trans isomerase activity"/>
    <property type="evidence" value="ECO:0007669"/>
    <property type="project" value="UniProtKB-KW"/>
</dbReference>
<dbReference type="InterPro" id="IPR019999">
    <property type="entry name" value="Anth_synth_I-like"/>
</dbReference>
<keyword evidence="4" id="KW-0808">Transferase</keyword>
<keyword evidence="11" id="KW-1185">Reference proteome</keyword>
<dbReference type="InterPro" id="IPR017926">
    <property type="entry name" value="GATASE"/>
</dbReference>
<dbReference type="EC" id="5.2.1.8" evidence="7"/>
<dbReference type="InterPro" id="IPR005801">
    <property type="entry name" value="ADC_synthase"/>
</dbReference>
<evidence type="ECO:0000256" key="5">
    <source>
        <dbReference type="ARBA" id="ARBA00022909"/>
    </source>
</evidence>
<evidence type="ECO:0000256" key="4">
    <source>
        <dbReference type="ARBA" id="ARBA00022679"/>
    </source>
</evidence>
<dbReference type="GO" id="GO:0008153">
    <property type="term" value="P:4-aminobenzoate biosynthetic process"/>
    <property type="evidence" value="ECO:0007669"/>
    <property type="project" value="TreeGrafter"/>
</dbReference>
<dbReference type="GO" id="GO:0046820">
    <property type="term" value="F:4-amino-4-deoxychorismate synthase activity"/>
    <property type="evidence" value="ECO:0007669"/>
    <property type="project" value="UniProtKB-EC"/>
</dbReference>
<dbReference type="InterPro" id="IPR005802">
    <property type="entry name" value="ADC_synth_comp_1"/>
</dbReference>
<dbReference type="PRINTS" id="PR00097">
    <property type="entry name" value="ANTSNTHASEII"/>
</dbReference>
<dbReference type="SUPFAM" id="SSF56322">
    <property type="entry name" value="ADC synthase"/>
    <property type="match status" value="1"/>
</dbReference>
<dbReference type="PANTHER" id="PTHR11236">
    <property type="entry name" value="AMINOBENZOATE/ANTHRANILATE SYNTHASE"/>
    <property type="match status" value="1"/>
</dbReference>
<evidence type="ECO:0000256" key="3">
    <source>
        <dbReference type="ARBA" id="ARBA00005970"/>
    </source>
</evidence>
<dbReference type="Pfam" id="PF04715">
    <property type="entry name" value="Anth_synt_I_N"/>
    <property type="match status" value="1"/>
</dbReference>
<feature type="compositionally biased region" description="Basic and acidic residues" evidence="8">
    <location>
        <begin position="164"/>
        <end position="176"/>
    </location>
</feature>
<dbReference type="GO" id="GO:0005737">
    <property type="term" value="C:cytoplasm"/>
    <property type="evidence" value="ECO:0007669"/>
    <property type="project" value="TreeGrafter"/>
</dbReference>
<evidence type="ECO:0000256" key="6">
    <source>
        <dbReference type="ARBA" id="ARBA00022962"/>
    </source>
</evidence>
<dbReference type="Pfam" id="PF00254">
    <property type="entry name" value="FKBP_C"/>
    <property type="match status" value="1"/>
</dbReference>
<dbReference type="AlphaFoldDB" id="A0A1V9Z7L3"/>
<reference evidence="10 11" key="1">
    <citation type="journal article" date="2014" name="Genome Biol. Evol.">
        <title>The secreted proteins of Achlya hypogyna and Thraustotheca clavata identify the ancestral oomycete secretome and reveal gene acquisitions by horizontal gene transfer.</title>
        <authorList>
            <person name="Misner I."/>
            <person name="Blouin N."/>
            <person name="Leonard G."/>
            <person name="Richards T.A."/>
            <person name="Lane C.E."/>
        </authorList>
    </citation>
    <scope>NUCLEOTIDE SEQUENCE [LARGE SCALE GENOMIC DNA]</scope>
    <source>
        <strain evidence="10 11">ATCC 48635</strain>
    </source>
</reference>
<dbReference type="NCBIfam" id="TIGR00566">
    <property type="entry name" value="trpG_papA"/>
    <property type="match status" value="1"/>
</dbReference>
<dbReference type="Gene3D" id="3.60.120.10">
    <property type="entry name" value="Anthranilate synthase"/>
    <property type="match status" value="1"/>
</dbReference>
<comment type="catalytic activity">
    <reaction evidence="1">
        <text>chorismate + L-glutamine = 4-amino-4-deoxychorismate + L-glutamate</text>
        <dbReference type="Rhea" id="RHEA:11672"/>
        <dbReference type="ChEBI" id="CHEBI:29748"/>
        <dbReference type="ChEBI" id="CHEBI:29985"/>
        <dbReference type="ChEBI" id="CHEBI:58359"/>
        <dbReference type="ChEBI" id="CHEBI:58406"/>
        <dbReference type="EC" id="2.6.1.85"/>
    </reaction>
</comment>
<dbReference type="PROSITE" id="PS51273">
    <property type="entry name" value="GATASE_TYPE_1"/>
    <property type="match status" value="1"/>
</dbReference>
<dbReference type="STRING" id="1202772.A0A1V9Z7L3"/>
<proteinExistence type="inferred from homology"/>
<name>A0A1V9Z7L3_ACHHY</name>
<feature type="region of interest" description="Disordered" evidence="8">
    <location>
        <begin position="88"/>
        <end position="202"/>
    </location>
</feature>
<evidence type="ECO:0000256" key="1">
    <source>
        <dbReference type="ARBA" id="ARBA00001000"/>
    </source>
</evidence>
<protein>
    <recommendedName>
        <fullName evidence="7">peptidylprolyl isomerase</fullName>
        <ecNumber evidence="7">5.2.1.8</ecNumber>
    </recommendedName>
</protein>
<dbReference type="InterPro" id="IPR015890">
    <property type="entry name" value="Chorismate_C"/>
</dbReference>
<comment type="caution">
    <text evidence="10">The sequence shown here is derived from an EMBL/GenBank/DDBJ whole genome shotgun (WGS) entry which is preliminary data.</text>
</comment>
<keyword evidence="7" id="KW-0413">Isomerase</keyword>
<comment type="similarity">
    <text evidence="3">In the C-terminal section; belongs to the anthranilate synthase component I family.</text>
</comment>
<organism evidence="10 11">
    <name type="scientific">Achlya hypogyna</name>
    <name type="common">Oomycete</name>
    <name type="synonym">Protoachlya hypogyna</name>
    <dbReference type="NCBI Taxonomy" id="1202772"/>
    <lineage>
        <taxon>Eukaryota</taxon>
        <taxon>Sar</taxon>
        <taxon>Stramenopiles</taxon>
        <taxon>Oomycota</taxon>
        <taxon>Saprolegniomycetes</taxon>
        <taxon>Saprolegniales</taxon>
        <taxon>Achlyaceae</taxon>
        <taxon>Achlya</taxon>
    </lineage>
</organism>
<dbReference type="GO" id="GO:0000162">
    <property type="term" value="P:L-tryptophan biosynthetic process"/>
    <property type="evidence" value="ECO:0007669"/>
    <property type="project" value="TreeGrafter"/>
</dbReference>
<dbReference type="Proteomes" id="UP000243579">
    <property type="component" value="Unassembled WGS sequence"/>
</dbReference>
<dbReference type="GO" id="GO:0046656">
    <property type="term" value="P:folic acid biosynthetic process"/>
    <property type="evidence" value="ECO:0007669"/>
    <property type="project" value="UniProtKB-KW"/>
</dbReference>
<keyword evidence="5" id="KW-0289">Folate biosynthesis</keyword>
<evidence type="ECO:0000313" key="11">
    <source>
        <dbReference type="Proteomes" id="UP000243579"/>
    </source>
</evidence>
<dbReference type="Gene3D" id="3.10.50.40">
    <property type="match status" value="1"/>
</dbReference>
<dbReference type="PRINTS" id="PR00096">
    <property type="entry name" value="GATASE"/>
</dbReference>
<dbReference type="InterPro" id="IPR029062">
    <property type="entry name" value="Class_I_gatase-like"/>
</dbReference>
<dbReference type="Pfam" id="PF00425">
    <property type="entry name" value="Chorismate_bind"/>
    <property type="match status" value="1"/>
</dbReference>
<dbReference type="Gene3D" id="3.40.50.880">
    <property type="match status" value="1"/>
</dbReference>
<comment type="pathway">
    <text evidence="2">Cofactor biosynthesis; tetrahydrofolate biosynthesis; 4-aminobenzoate from chorismate: step 1/2.</text>
</comment>
<evidence type="ECO:0000259" key="9">
    <source>
        <dbReference type="PROSITE" id="PS50059"/>
    </source>
</evidence>
<dbReference type="SUPFAM" id="SSF54534">
    <property type="entry name" value="FKBP-like"/>
    <property type="match status" value="1"/>
</dbReference>
<dbReference type="NCBIfam" id="TIGR00553">
    <property type="entry name" value="pabB"/>
    <property type="match status" value="1"/>
</dbReference>
<dbReference type="UniPathway" id="UPA00077">
    <property type="reaction ID" value="UER00149"/>
</dbReference>
<accession>A0A1V9Z7L3</accession>
<dbReference type="InterPro" id="IPR046357">
    <property type="entry name" value="PPIase_dom_sf"/>
</dbReference>
<evidence type="ECO:0000256" key="2">
    <source>
        <dbReference type="ARBA" id="ARBA00005009"/>
    </source>
</evidence>
<dbReference type="InterPro" id="IPR001179">
    <property type="entry name" value="PPIase_FKBP_dom"/>
</dbReference>
<dbReference type="PANTHER" id="PTHR11236:SF18">
    <property type="entry name" value="AMINODEOXYCHORISMATE SYNTHASE"/>
    <property type="match status" value="1"/>
</dbReference>
<feature type="domain" description="PPIase FKBP-type" evidence="9">
    <location>
        <begin position="266"/>
        <end position="350"/>
    </location>
</feature>
<evidence type="ECO:0000313" key="10">
    <source>
        <dbReference type="EMBL" id="OQR93986.1"/>
    </source>
</evidence>
<evidence type="ECO:0000256" key="8">
    <source>
        <dbReference type="SAM" id="MobiDB-lite"/>
    </source>
</evidence>
<keyword evidence="7" id="KW-0697">Rotamase</keyword>
<keyword evidence="6" id="KW-0315">Glutamine amidotransferase</keyword>
<dbReference type="InterPro" id="IPR006805">
    <property type="entry name" value="Anth_synth_I_N"/>
</dbReference>
<dbReference type="EMBL" id="JNBR01000384">
    <property type="protein sequence ID" value="OQR93986.1"/>
    <property type="molecule type" value="Genomic_DNA"/>
</dbReference>